<proteinExistence type="predicted"/>
<feature type="transmembrane region" description="Helical" evidence="1">
    <location>
        <begin position="20"/>
        <end position="40"/>
    </location>
</feature>
<dbReference type="EMBL" id="JAQKAB010000013">
    <property type="protein sequence ID" value="MDA7028197.1"/>
    <property type="molecule type" value="Genomic_DNA"/>
</dbReference>
<dbReference type="PROSITE" id="PS51257">
    <property type="entry name" value="PROKAR_LIPOPROTEIN"/>
    <property type="match status" value="1"/>
</dbReference>
<keyword evidence="1" id="KW-0812">Transmembrane</keyword>
<name>A0ABT4X7Y4_9BACI</name>
<comment type="caution">
    <text evidence="2">The sequence shown here is derived from an EMBL/GenBank/DDBJ whole genome shotgun (WGS) entry which is preliminary data.</text>
</comment>
<protein>
    <recommendedName>
        <fullName evidence="4">ABC-2 type transport system permease protein</fullName>
    </recommendedName>
</protein>
<dbReference type="RefSeq" id="WP_271342015.1">
    <property type="nucleotide sequence ID" value="NZ_JAQKAB010000013.1"/>
</dbReference>
<evidence type="ECO:0008006" key="4">
    <source>
        <dbReference type="Google" id="ProtNLM"/>
    </source>
</evidence>
<evidence type="ECO:0000313" key="2">
    <source>
        <dbReference type="EMBL" id="MDA7028197.1"/>
    </source>
</evidence>
<gene>
    <name evidence="2" type="ORF">PJ311_16615</name>
</gene>
<evidence type="ECO:0000256" key="1">
    <source>
        <dbReference type="SAM" id="Phobius"/>
    </source>
</evidence>
<feature type="transmembrane region" description="Helical" evidence="1">
    <location>
        <begin position="86"/>
        <end position="113"/>
    </location>
</feature>
<feature type="transmembrane region" description="Helical" evidence="1">
    <location>
        <begin position="46"/>
        <end position="66"/>
    </location>
</feature>
<feature type="transmembrane region" description="Helical" evidence="1">
    <location>
        <begin position="168"/>
        <end position="188"/>
    </location>
</feature>
<reference evidence="2 3" key="1">
    <citation type="submission" date="2023-01" db="EMBL/GenBank/DDBJ databases">
        <title>Bacillus changyiensis sp. nov., isolated from a coastal deposit.</title>
        <authorList>
            <person name="Xiao G."/>
            <person name="Lai Q."/>
            <person name="Hu Z."/>
            <person name="Shao Z."/>
        </authorList>
    </citation>
    <scope>NUCLEOTIDE SEQUENCE [LARGE SCALE GENOMIC DNA]</scope>
    <source>
        <strain evidence="2 3">CLL-7-23</strain>
    </source>
</reference>
<accession>A0ABT4X7Y4</accession>
<feature type="transmembrane region" description="Helical" evidence="1">
    <location>
        <begin position="133"/>
        <end position="156"/>
    </location>
</feature>
<keyword evidence="1" id="KW-0472">Membrane</keyword>
<keyword evidence="3" id="KW-1185">Reference proteome</keyword>
<sequence>MKSFSGLLKKDIVVSRFWSIIWLLLTVLVMIVSCICAYYQHEPMFMFGFLVCLLLFQGFYSPIIMLSQLRLEGKTQIWLYNPNSSFVLLLSKLAAAAVYQLIAQLIILIFGIIVRNQLETISKGLYSVWDLLLINGLVFLWGMLLSMWVMLMWTVYRVLGKYSVLKKVRWLIVFVLFYSYSMIEYFALENRFIKPVLELWNIPIKAEFNFNYHKASGWSVTFFQVDLSGTMLIYYAVLAVCLFYFSGKLLAKKVEV</sequence>
<dbReference type="Proteomes" id="UP001211894">
    <property type="component" value="Unassembled WGS sequence"/>
</dbReference>
<evidence type="ECO:0000313" key="3">
    <source>
        <dbReference type="Proteomes" id="UP001211894"/>
    </source>
</evidence>
<keyword evidence="1" id="KW-1133">Transmembrane helix</keyword>
<feature type="transmembrane region" description="Helical" evidence="1">
    <location>
        <begin position="232"/>
        <end position="251"/>
    </location>
</feature>
<organism evidence="2 3">
    <name type="scientific">Bacillus changyiensis</name>
    <dbReference type="NCBI Taxonomy" id="3004103"/>
    <lineage>
        <taxon>Bacteria</taxon>
        <taxon>Bacillati</taxon>
        <taxon>Bacillota</taxon>
        <taxon>Bacilli</taxon>
        <taxon>Bacillales</taxon>
        <taxon>Bacillaceae</taxon>
        <taxon>Bacillus</taxon>
    </lineage>
</organism>